<dbReference type="CDD" id="cd08272">
    <property type="entry name" value="MDR6"/>
    <property type="match status" value="1"/>
</dbReference>
<dbReference type="PANTHER" id="PTHR44154">
    <property type="entry name" value="QUINONE OXIDOREDUCTASE"/>
    <property type="match status" value="1"/>
</dbReference>
<gene>
    <name evidence="3" type="ORF">J2851_006359</name>
</gene>
<dbReference type="EMBL" id="JAGINP010000032">
    <property type="protein sequence ID" value="MBP2296541.1"/>
    <property type="molecule type" value="Genomic_DNA"/>
</dbReference>
<dbReference type="SMART" id="SM00829">
    <property type="entry name" value="PKS_ER"/>
    <property type="match status" value="1"/>
</dbReference>
<dbReference type="InterPro" id="IPR036291">
    <property type="entry name" value="NAD(P)-bd_dom_sf"/>
</dbReference>
<dbReference type="Pfam" id="PF08240">
    <property type="entry name" value="ADH_N"/>
    <property type="match status" value="1"/>
</dbReference>
<evidence type="ECO:0000256" key="1">
    <source>
        <dbReference type="ARBA" id="ARBA00022857"/>
    </source>
</evidence>
<feature type="domain" description="Enoyl reductase (ER)" evidence="2">
    <location>
        <begin position="11"/>
        <end position="325"/>
    </location>
</feature>
<protein>
    <submittedName>
        <fullName evidence="3">NADPH2:quinone reductase</fullName>
        <ecNumber evidence="3">1.6.5.5</ecNumber>
    </submittedName>
</protein>
<dbReference type="Pfam" id="PF00107">
    <property type="entry name" value="ADH_zinc_N"/>
    <property type="match status" value="1"/>
</dbReference>
<dbReference type="InterPro" id="IPR013154">
    <property type="entry name" value="ADH-like_N"/>
</dbReference>
<reference evidence="3 4" key="1">
    <citation type="submission" date="2021-03" db="EMBL/GenBank/DDBJ databases">
        <title>Genomic Encyclopedia of Type Strains, Phase III (KMG-III): the genomes of soil and plant-associated and newly described type strains.</title>
        <authorList>
            <person name="Whitman W."/>
        </authorList>
    </citation>
    <scope>NUCLEOTIDE SEQUENCE [LARGE SCALE GENOMIC DNA]</scope>
    <source>
        <strain evidence="3 4">IMMIB AFH-6</strain>
    </source>
</reference>
<comment type="caution">
    <text evidence="3">The sequence shown here is derived from an EMBL/GenBank/DDBJ whole genome shotgun (WGS) entry which is preliminary data.</text>
</comment>
<keyword evidence="4" id="KW-1185">Reference proteome</keyword>
<dbReference type="InterPro" id="IPR051603">
    <property type="entry name" value="Zinc-ADH_QOR/CCCR"/>
</dbReference>
<dbReference type="SUPFAM" id="SSF51735">
    <property type="entry name" value="NAD(P)-binding Rossmann-fold domains"/>
    <property type="match status" value="1"/>
</dbReference>
<dbReference type="InterPro" id="IPR011032">
    <property type="entry name" value="GroES-like_sf"/>
</dbReference>
<keyword evidence="1" id="KW-0521">NADP</keyword>
<organism evidence="3 4">
    <name type="scientific">Azospirillum rugosum</name>
    <dbReference type="NCBI Taxonomy" id="416170"/>
    <lineage>
        <taxon>Bacteria</taxon>
        <taxon>Pseudomonadati</taxon>
        <taxon>Pseudomonadota</taxon>
        <taxon>Alphaproteobacteria</taxon>
        <taxon>Rhodospirillales</taxon>
        <taxon>Azospirillaceae</taxon>
        <taxon>Azospirillum</taxon>
    </lineage>
</organism>
<accession>A0ABS4SVF0</accession>
<dbReference type="Proteomes" id="UP000781958">
    <property type="component" value="Unassembled WGS sequence"/>
</dbReference>
<dbReference type="SUPFAM" id="SSF50129">
    <property type="entry name" value="GroES-like"/>
    <property type="match status" value="1"/>
</dbReference>
<proteinExistence type="predicted"/>
<dbReference type="GO" id="GO:0003960">
    <property type="term" value="F:quinone reductase (NADPH) activity"/>
    <property type="evidence" value="ECO:0007669"/>
    <property type="project" value="UniProtKB-EC"/>
</dbReference>
<name>A0ABS4SVF0_9PROT</name>
<keyword evidence="3" id="KW-0560">Oxidoreductase</keyword>
<dbReference type="Gene3D" id="3.40.50.720">
    <property type="entry name" value="NAD(P)-binding Rossmann-like Domain"/>
    <property type="match status" value="1"/>
</dbReference>
<evidence type="ECO:0000259" key="2">
    <source>
        <dbReference type="SMART" id="SM00829"/>
    </source>
</evidence>
<dbReference type="InterPro" id="IPR013149">
    <property type="entry name" value="ADH-like_C"/>
</dbReference>
<evidence type="ECO:0000313" key="3">
    <source>
        <dbReference type="EMBL" id="MBP2296541.1"/>
    </source>
</evidence>
<dbReference type="PANTHER" id="PTHR44154:SF1">
    <property type="entry name" value="QUINONE OXIDOREDUCTASE"/>
    <property type="match status" value="1"/>
</dbReference>
<dbReference type="EC" id="1.6.5.5" evidence="3"/>
<dbReference type="InterPro" id="IPR020843">
    <property type="entry name" value="ER"/>
</dbReference>
<evidence type="ECO:0000313" key="4">
    <source>
        <dbReference type="Proteomes" id="UP000781958"/>
    </source>
</evidence>
<dbReference type="RefSeq" id="WP_209771835.1">
    <property type="nucleotide sequence ID" value="NZ_JAGINP010000032.1"/>
</dbReference>
<dbReference type="Gene3D" id="3.90.180.10">
    <property type="entry name" value="Medium-chain alcohol dehydrogenases, catalytic domain"/>
    <property type="match status" value="1"/>
</dbReference>
<sequence>MMRALLLKAHGGPENFELAEVPRPELRPGTVLVRLVATSLNRIDGRIREGLPIGAPLPAILGADVAGTVEAIGSGVTGFAPGDAVFGCAGGVKGQGGTLAECIVADARLLAHKPASLSFEEAAALPLVGITAWEALERTAVTARDHVLVHAGVGGVGHVAVQIAKSLGARVAATVSSAEDADFARKLGADETILYQEEEVAAYVQRLTGGRGFDAVIDTVGGANLDRSFAAAALNGRIAATAARSTHDLSPLHSKGLSLHVVFMLIPMLHDIGRDRHGRIMQALAGLADAGTLRPLIDERRFDLATAADGYRHLESGKARGKVVVRIA</sequence>